<sequence>MMLIRNISVQYLFYTIFASGFIGVVDSIYDVSTRISTENAGSCAELDDRSMAVILPNQQLTSISYQLRMLDGSGVSTNTLSYGPIEPILVPITKATLVVVIPSNRTIISHLVYMKSSFQNKTSTIYSGDYGLLAATAFPNLYDGYAVSWTTPDNLNLTVTWYNSAGTLIKNASYKFDTPITHLEAATTFDKRILLTILQSDQSAVRVQVAQIEPLAMSSSSFSIVSQSQVNSASLPSYPVAQCQPTANGSGISCLYVYRELDTTAGYKVNGVIQTLSSDGRLSRPLVRYQLDSSNLTNPIATTTQKKPQLFMNLDGSWIHIEYGNSNTQVYTISQNGTIVSFASRNESIFCPNLNQTWFGVKALPFPQYGWEKSVFVLNATTTRSVALSYPFSYTNSIIESTNPKINSSVEPRTIEFDVKYQLQGLSIATGFVRVYRLDISGRTPRELLHINNTRVQVTNDTISIKLLRSSLNSPNSQYAIEIDDGAILSAEKEPLPGITGSQQIWGVRTGPRNDSRSLSQTNVPVELIVNGSISNPDTILELISHLLPINITRLSTTEVEPRKSTQQSKMKFVIMDSPNPQELGAMEAFQDLKVLIEESNVFQLITTVPPFSRVQILYDETYAARWGLISVGIVLLVLIAAFLLLRRHFPSSQNDIIFPIFFGLFGFIFDLLFVIIHGSDIPRLRLLIGIFFMCPYVIHAIVSCSIIVFEISRNTMFWLWFGRRPIRHGILASLAFTKIENLRLLDSQFCKLEMLSAPFSNWALKWISILSLCSIFFQDIPKLVILILYHLQLRIPNLIPLLTLVITILTLTYGTISRMSCLCVAVKGHFSHGESAYF</sequence>
<reference evidence="2 3" key="1">
    <citation type="submission" date="2023-04" db="EMBL/GenBank/DDBJ databases">
        <title>Genome of Basidiobolus ranarum AG-B5.</title>
        <authorList>
            <person name="Stajich J.E."/>
            <person name="Carter-House D."/>
            <person name="Gryganskyi A."/>
        </authorList>
    </citation>
    <scope>NUCLEOTIDE SEQUENCE [LARGE SCALE GENOMIC DNA]</scope>
    <source>
        <strain evidence="2 3">AG-B5</strain>
    </source>
</reference>
<dbReference type="EMBL" id="JASJQH010007448">
    <property type="protein sequence ID" value="KAK9708904.1"/>
    <property type="molecule type" value="Genomic_DNA"/>
</dbReference>
<keyword evidence="1" id="KW-1133">Transmembrane helix</keyword>
<evidence type="ECO:0000256" key="1">
    <source>
        <dbReference type="SAM" id="Phobius"/>
    </source>
</evidence>
<evidence type="ECO:0000313" key="2">
    <source>
        <dbReference type="EMBL" id="KAK9708904.1"/>
    </source>
</evidence>
<evidence type="ECO:0008006" key="4">
    <source>
        <dbReference type="Google" id="ProtNLM"/>
    </source>
</evidence>
<keyword evidence="1" id="KW-0472">Membrane</keyword>
<protein>
    <recommendedName>
        <fullName evidence="4">Transmembrane protein</fullName>
    </recommendedName>
</protein>
<feature type="transmembrane region" description="Helical" evidence="1">
    <location>
        <begin position="624"/>
        <end position="646"/>
    </location>
</feature>
<gene>
    <name evidence="2" type="ORF">K7432_009355</name>
</gene>
<comment type="caution">
    <text evidence="2">The sequence shown here is derived from an EMBL/GenBank/DDBJ whole genome shotgun (WGS) entry which is preliminary data.</text>
</comment>
<feature type="transmembrane region" description="Helical" evidence="1">
    <location>
        <begin position="799"/>
        <end position="817"/>
    </location>
</feature>
<evidence type="ECO:0000313" key="3">
    <source>
        <dbReference type="Proteomes" id="UP001479436"/>
    </source>
</evidence>
<feature type="transmembrane region" description="Helical" evidence="1">
    <location>
        <begin position="658"/>
        <end position="679"/>
    </location>
</feature>
<name>A0ABR2VX85_9FUNG</name>
<accession>A0ABR2VX85</accession>
<keyword evidence="3" id="KW-1185">Reference proteome</keyword>
<proteinExistence type="predicted"/>
<organism evidence="2 3">
    <name type="scientific">Basidiobolus ranarum</name>
    <dbReference type="NCBI Taxonomy" id="34480"/>
    <lineage>
        <taxon>Eukaryota</taxon>
        <taxon>Fungi</taxon>
        <taxon>Fungi incertae sedis</taxon>
        <taxon>Zoopagomycota</taxon>
        <taxon>Entomophthoromycotina</taxon>
        <taxon>Basidiobolomycetes</taxon>
        <taxon>Basidiobolales</taxon>
        <taxon>Basidiobolaceae</taxon>
        <taxon>Basidiobolus</taxon>
    </lineage>
</organism>
<feature type="transmembrane region" description="Helical" evidence="1">
    <location>
        <begin position="12"/>
        <end position="29"/>
    </location>
</feature>
<keyword evidence="1" id="KW-0812">Transmembrane</keyword>
<feature type="transmembrane region" description="Helical" evidence="1">
    <location>
        <begin position="685"/>
        <end position="710"/>
    </location>
</feature>
<dbReference type="Proteomes" id="UP001479436">
    <property type="component" value="Unassembled WGS sequence"/>
</dbReference>
<feature type="transmembrane region" description="Helical" evidence="1">
    <location>
        <begin position="767"/>
        <end position="792"/>
    </location>
</feature>